<reference evidence="2 3" key="1">
    <citation type="submission" date="2024-02" db="EMBL/GenBank/DDBJ databases">
        <title>High-quality chromosome-scale genome assembly of Pensacola bahiagrass (Paspalum notatum Flugge var. saurae).</title>
        <authorList>
            <person name="Vega J.M."/>
            <person name="Podio M."/>
            <person name="Orjuela J."/>
            <person name="Siena L.A."/>
            <person name="Pessino S.C."/>
            <person name="Combes M.C."/>
            <person name="Mariac C."/>
            <person name="Albertini E."/>
            <person name="Pupilli F."/>
            <person name="Ortiz J.P.A."/>
            <person name="Leblanc O."/>
        </authorList>
    </citation>
    <scope>NUCLEOTIDE SEQUENCE [LARGE SCALE GENOMIC DNA]</scope>
    <source>
        <strain evidence="2">R1</strain>
        <tissue evidence="2">Leaf</tissue>
    </source>
</reference>
<keyword evidence="3" id="KW-1185">Reference proteome</keyword>
<sequence length="334" mass="37349">MAQLQPTAVERSKGAAVASASMRPSRPPEQQRPHDYEYVGDARRRRRYCSGVLDADEIDKIMECNISVITPHQNLSNLCGCHRHLLDQFLNLWIRAVDSESFWGAVPHVDVHIHPSRPQQCLVKPLLVIGCEDDDPLLPACRPQSINKIEQSRQRHLLRAANSHQDKRGSGGIKKRWGFVHTDGVLMVQSMSSTTRMDRLLMLTRSLLRSELDLTSVSSRSYMSNLRWLAMAAMRLDLPVPGGPYSREGEQKQSGVRGKFPPVQVQGVPGQVPTSNGRYAAAETERLVLNESLVCCLPTKTAGWRDRRPCLSIRPTRWESTVDLGCVCAALLAN</sequence>
<gene>
    <name evidence="2" type="ORF">U9M48_045030</name>
</gene>
<feature type="region of interest" description="Disordered" evidence="1">
    <location>
        <begin position="1"/>
        <end position="34"/>
    </location>
</feature>
<name>A0AAQ3UW88_PASNO</name>
<feature type="compositionally biased region" description="Low complexity" evidence="1">
    <location>
        <begin position="261"/>
        <end position="273"/>
    </location>
</feature>
<evidence type="ECO:0000313" key="2">
    <source>
        <dbReference type="EMBL" id="WVZ99780.1"/>
    </source>
</evidence>
<organism evidence="2 3">
    <name type="scientific">Paspalum notatum var. saurae</name>
    <dbReference type="NCBI Taxonomy" id="547442"/>
    <lineage>
        <taxon>Eukaryota</taxon>
        <taxon>Viridiplantae</taxon>
        <taxon>Streptophyta</taxon>
        <taxon>Embryophyta</taxon>
        <taxon>Tracheophyta</taxon>
        <taxon>Spermatophyta</taxon>
        <taxon>Magnoliopsida</taxon>
        <taxon>Liliopsida</taxon>
        <taxon>Poales</taxon>
        <taxon>Poaceae</taxon>
        <taxon>PACMAD clade</taxon>
        <taxon>Panicoideae</taxon>
        <taxon>Andropogonodae</taxon>
        <taxon>Paspaleae</taxon>
        <taxon>Paspalinae</taxon>
        <taxon>Paspalum</taxon>
    </lineage>
</organism>
<protein>
    <submittedName>
        <fullName evidence="2">Uncharacterized protein</fullName>
    </submittedName>
</protein>
<dbReference type="EMBL" id="CP144754">
    <property type="protein sequence ID" value="WVZ99780.1"/>
    <property type="molecule type" value="Genomic_DNA"/>
</dbReference>
<evidence type="ECO:0000256" key="1">
    <source>
        <dbReference type="SAM" id="MobiDB-lite"/>
    </source>
</evidence>
<dbReference type="AlphaFoldDB" id="A0AAQ3UW88"/>
<accession>A0AAQ3UW88</accession>
<feature type="region of interest" description="Disordered" evidence="1">
    <location>
        <begin position="245"/>
        <end position="275"/>
    </location>
</feature>
<dbReference type="Proteomes" id="UP001341281">
    <property type="component" value="Chromosome 10"/>
</dbReference>
<evidence type="ECO:0000313" key="3">
    <source>
        <dbReference type="Proteomes" id="UP001341281"/>
    </source>
</evidence>
<proteinExistence type="predicted"/>